<name>A0ABP3RK91_9ACTN</name>
<evidence type="ECO:0008006" key="3">
    <source>
        <dbReference type="Google" id="ProtNLM"/>
    </source>
</evidence>
<protein>
    <recommendedName>
        <fullName evidence="3">Nucleotidyl transferase AbiEii/AbiGii toxin family protein</fullName>
    </recommendedName>
</protein>
<dbReference type="RefSeq" id="WP_344602747.1">
    <property type="nucleotide sequence ID" value="NZ_BAAAHE010000008.1"/>
</dbReference>
<gene>
    <name evidence="1" type="ORF">GCM10009547_12540</name>
</gene>
<dbReference type="Proteomes" id="UP001500957">
    <property type="component" value="Unassembled WGS sequence"/>
</dbReference>
<dbReference type="EMBL" id="BAAAHE010000008">
    <property type="protein sequence ID" value="GAA0611999.1"/>
    <property type="molecule type" value="Genomic_DNA"/>
</dbReference>
<dbReference type="InterPro" id="IPR014942">
    <property type="entry name" value="AbiEii"/>
</dbReference>
<sequence>MSAPVPGEWEAIAAQFGVDLAQVRRDHLISHVLAALSQHLPDAEIVFFGGTALARTYLLDGRLSEDIDLIARGNRAQICARIERAMATALRRSHGRPTWTPPLTRTRYAEPALLQVVDGTSIQVQVLSSTGYPDWPTEIVELHQRYSDAPPARLRVLTVEAFVAAKIVAWLDRRAPRDLYDLAALAHRSLITPTAVQCLRRYGAASSPPSPRDLGGPPTEAAWQQALAHQTRLETTAADALAALANAWAKALSRTENDDTSDASDG</sequence>
<keyword evidence="2" id="KW-1185">Reference proteome</keyword>
<dbReference type="Pfam" id="PF08843">
    <property type="entry name" value="AbiEii"/>
    <property type="match status" value="1"/>
</dbReference>
<comment type="caution">
    <text evidence="1">The sequence shown here is derived from an EMBL/GenBank/DDBJ whole genome shotgun (WGS) entry which is preliminary data.</text>
</comment>
<accession>A0ABP3RK91</accession>
<proteinExistence type="predicted"/>
<organism evidence="1 2">
    <name type="scientific">Sporichthya brevicatena</name>
    <dbReference type="NCBI Taxonomy" id="171442"/>
    <lineage>
        <taxon>Bacteria</taxon>
        <taxon>Bacillati</taxon>
        <taxon>Actinomycetota</taxon>
        <taxon>Actinomycetes</taxon>
        <taxon>Sporichthyales</taxon>
        <taxon>Sporichthyaceae</taxon>
        <taxon>Sporichthya</taxon>
    </lineage>
</organism>
<dbReference type="Gene3D" id="3.10.450.620">
    <property type="entry name" value="JHP933, nucleotidyltransferase-like core domain"/>
    <property type="match status" value="1"/>
</dbReference>
<reference evidence="2" key="1">
    <citation type="journal article" date="2019" name="Int. J. Syst. Evol. Microbiol.">
        <title>The Global Catalogue of Microorganisms (GCM) 10K type strain sequencing project: providing services to taxonomists for standard genome sequencing and annotation.</title>
        <authorList>
            <consortium name="The Broad Institute Genomics Platform"/>
            <consortium name="The Broad Institute Genome Sequencing Center for Infectious Disease"/>
            <person name="Wu L."/>
            <person name="Ma J."/>
        </authorList>
    </citation>
    <scope>NUCLEOTIDE SEQUENCE [LARGE SCALE GENOMIC DNA]</scope>
    <source>
        <strain evidence="2">JCM 10671</strain>
    </source>
</reference>
<evidence type="ECO:0000313" key="1">
    <source>
        <dbReference type="EMBL" id="GAA0611999.1"/>
    </source>
</evidence>
<evidence type="ECO:0000313" key="2">
    <source>
        <dbReference type="Proteomes" id="UP001500957"/>
    </source>
</evidence>